<keyword evidence="3" id="KW-1185">Reference proteome</keyword>
<accession>A0A1I0RPM1</accession>
<evidence type="ECO:0000256" key="1">
    <source>
        <dbReference type="SAM" id="Phobius"/>
    </source>
</evidence>
<dbReference type="Pfam" id="PF05545">
    <property type="entry name" value="FixQ"/>
    <property type="match status" value="1"/>
</dbReference>
<dbReference type="CDD" id="cd01324">
    <property type="entry name" value="cbb3_Oxidase_CcoQ"/>
    <property type="match status" value="1"/>
</dbReference>
<organism evidence="2 3">
    <name type="scientific">Cognatiyoonia koreensis</name>
    <dbReference type="NCBI Taxonomy" id="364200"/>
    <lineage>
        <taxon>Bacteria</taxon>
        <taxon>Pseudomonadati</taxon>
        <taxon>Pseudomonadota</taxon>
        <taxon>Alphaproteobacteria</taxon>
        <taxon>Rhodobacterales</taxon>
        <taxon>Paracoccaceae</taxon>
        <taxon>Cognatiyoonia</taxon>
    </lineage>
</organism>
<dbReference type="Proteomes" id="UP000199167">
    <property type="component" value="Unassembled WGS sequence"/>
</dbReference>
<keyword evidence="1" id="KW-0472">Membrane</keyword>
<evidence type="ECO:0000313" key="3">
    <source>
        <dbReference type="Proteomes" id="UP000199167"/>
    </source>
</evidence>
<reference evidence="2 3" key="1">
    <citation type="submission" date="2016-10" db="EMBL/GenBank/DDBJ databases">
        <authorList>
            <person name="de Groot N.N."/>
        </authorList>
    </citation>
    <scope>NUCLEOTIDE SEQUENCE [LARGE SCALE GENOMIC DNA]</scope>
    <source>
        <strain evidence="2 3">DSM 17925</strain>
    </source>
</reference>
<dbReference type="RefSeq" id="WP_089996530.1">
    <property type="nucleotide sequence ID" value="NZ_FOIZ01000002.1"/>
</dbReference>
<gene>
    <name evidence="2" type="ORF">SAMN04488515_3029</name>
</gene>
<sequence>MDTYSLLREFADSWALLALFLFFVGVMLWVIRPGSNKVHRDIAQIPFRNEDAPACDNNCPDCNCKSVALKFEEMSS</sequence>
<dbReference type="EMBL" id="FOIZ01000002">
    <property type="protein sequence ID" value="SEW43034.1"/>
    <property type="molecule type" value="Genomic_DNA"/>
</dbReference>
<proteinExistence type="predicted"/>
<dbReference type="InterPro" id="IPR008621">
    <property type="entry name" value="Cbb3-typ_cyt_oxidase_comp"/>
</dbReference>
<keyword evidence="1" id="KW-1133">Transmembrane helix</keyword>
<dbReference type="AlphaFoldDB" id="A0A1I0RPM1"/>
<dbReference type="STRING" id="364200.SAMN04488515_3029"/>
<evidence type="ECO:0000313" key="2">
    <source>
        <dbReference type="EMBL" id="SEW43034.1"/>
    </source>
</evidence>
<name>A0A1I0RPM1_9RHOB</name>
<feature type="transmembrane region" description="Helical" evidence="1">
    <location>
        <begin position="14"/>
        <end position="31"/>
    </location>
</feature>
<keyword evidence="1" id="KW-0812">Transmembrane</keyword>
<protein>
    <submittedName>
        <fullName evidence="2">Cytochrome c oxidase cbb3-type subunit 4</fullName>
    </submittedName>
</protein>